<accession>A0AA40EWL6</accession>
<organism evidence="2 3">
    <name type="scientific">Schizothecium vesticola</name>
    <dbReference type="NCBI Taxonomy" id="314040"/>
    <lineage>
        <taxon>Eukaryota</taxon>
        <taxon>Fungi</taxon>
        <taxon>Dikarya</taxon>
        <taxon>Ascomycota</taxon>
        <taxon>Pezizomycotina</taxon>
        <taxon>Sordariomycetes</taxon>
        <taxon>Sordariomycetidae</taxon>
        <taxon>Sordariales</taxon>
        <taxon>Schizotheciaceae</taxon>
        <taxon>Schizothecium</taxon>
    </lineage>
</organism>
<feature type="compositionally biased region" description="Basic and acidic residues" evidence="1">
    <location>
        <begin position="86"/>
        <end position="108"/>
    </location>
</feature>
<feature type="region of interest" description="Disordered" evidence="1">
    <location>
        <begin position="61"/>
        <end position="117"/>
    </location>
</feature>
<feature type="region of interest" description="Disordered" evidence="1">
    <location>
        <begin position="187"/>
        <end position="227"/>
    </location>
</feature>
<gene>
    <name evidence="2" type="ORF">B0T18DRAFT_161618</name>
</gene>
<sequence length="227" mass="25166">MLDALRRAACDFLNSLYRPSALGWLGGSHRPWTSRGGRPRPTRHELTPLMKSVQCAPDCRQARAKKGHRRGQHERGSFANSNHHGSPRELSSEGRPEARKRQVGEGRCRYQRGTTSGDARDGCCTCPSWTCAVVSARAVCRLRTWARFALIRRSVELDTHPAIYLCICIRIYEPLLEPPLPWSMSSPATTIRPTASKTGVTARVTGRPTGPLSSSPAHHTHSILTRP</sequence>
<dbReference type="Proteomes" id="UP001172155">
    <property type="component" value="Unassembled WGS sequence"/>
</dbReference>
<dbReference type="AlphaFoldDB" id="A0AA40EWL6"/>
<feature type="compositionally biased region" description="Polar residues" evidence="1">
    <location>
        <begin position="187"/>
        <end position="199"/>
    </location>
</feature>
<feature type="region of interest" description="Disordered" evidence="1">
    <location>
        <begin position="27"/>
        <end position="46"/>
    </location>
</feature>
<keyword evidence="3" id="KW-1185">Reference proteome</keyword>
<comment type="caution">
    <text evidence="2">The sequence shown here is derived from an EMBL/GenBank/DDBJ whole genome shotgun (WGS) entry which is preliminary data.</text>
</comment>
<evidence type="ECO:0000256" key="1">
    <source>
        <dbReference type="SAM" id="MobiDB-lite"/>
    </source>
</evidence>
<protein>
    <submittedName>
        <fullName evidence="2">Uncharacterized protein</fullName>
    </submittedName>
</protein>
<evidence type="ECO:0000313" key="2">
    <source>
        <dbReference type="EMBL" id="KAK0746855.1"/>
    </source>
</evidence>
<evidence type="ECO:0000313" key="3">
    <source>
        <dbReference type="Proteomes" id="UP001172155"/>
    </source>
</evidence>
<name>A0AA40EWL6_9PEZI</name>
<dbReference type="EMBL" id="JAUKUD010000004">
    <property type="protein sequence ID" value="KAK0746855.1"/>
    <property type="molecule type" value="Genomic_DNA"/>
</dbReference>
<proteinExistence type="predicted"/>
<feature type="compositionally biased region" description="Basic residues" evidence="1">
    <location>
        <begin position="62"/>
        <end position="72"/>
    </location>
</feature>
<reference evidence="2" key="1">
    <citation type="submission" date="2023-06" db="EMBL/GenBank/DDBJ databases">
        <title>Genome-scale phylogeny and comparative genomics of the fungal order Sordariales.</title>
        <authorList>
            <consortium name="Lawrence Berkeley National Laboratory"/>
            <person name="Hensen N."/>
            <person name="Bonometti L."/>
            <person name="Westerberg I."/>
            <person name="Brannstrom I.O."/>
            <person name="Guillou S."/>
            <person name="Cros-Aarteil S."/>
            <person name="Calhoun S."/>
            <person name="Haridas S."/>
            <person name="Kuo A."/>
            <person name="Mondo S."/>
            <person name="Pangilinan J."/>
            <person name="Riley R."/>
            <person name="LaButti K."/>
            <person name="Andreopoulos B."/>
            <person name="Lipzen A."/>
            <person name="Chen C."/>
            <person name="Yanf M."/>
            <person name="Daum C."/>
            <person name="Ng V."/>
            <person name="Clum A."/>
            <person name="Steindorff A."/>
            <person name="Ohm R."/>
            <person name="Martin F."/>
            <person name="Silar P."/>
            <person name="Natvig D."/>
            <person name="Lalanne C."/>
            <person name="Gautier V."/>
            <person name="Ament-velasquez S.L."/>
            <person name="Kruys A."/>
            <person name="Hutchinson M.I."/>
            <person name="Powell A.J."/>
            <person name="Barry K."/>
            <person name="Miller A.N."/>
            <person name="Grigoriev I.V."/>
            <person name="Debuchy R."/>
            <person name="Gladieux P."/>
            <person name="Thoren M.H."/>
            <person name="Johannesson H."/>
        </authorList>
    </citation>
    <scope>NUCLEOTIDE SEQUENCE</scope>
    <source>
        <strain evidence="2">SMH3187-1</strain>
    </source>
</reference>